<gene>
    <name evidence="1" type="ORF">FYJ91_03070</name>
</gene>
<reference evidence="1 2" key="1">
    <citation type="submission" date="2019-08" db="EMBL/GenBank/DDBJ databases">
        <authorList>
            <person name="Wang G."/>
            <person name="Xu Z."/>
        </authorList>
    </citation>
    <scope>NUCLEOTIDE SEQUENCE [LARGE SCALE GENOMIC DNA]</scope>
    <source>
        <strain evidence="1 2">ZX</strain>
    </source>
</reference>
<evidence type="ECO:0000313" key="1">
    <source>
        <dbReference type="EMBL" id="TZG29132.1"/>
    </source>
</evidence>
<dbReference type="EMBL" id="VTOU01000001">
    <property type="protein sequence ID" value="TZG29132.1"/>
    <property type="molecule type" value="Genomic_DNA"/>
</dbReference>
<proteinExistence type="predicted"/>
<dbReference type="Proteomes" id="UP000322077">
    <property type="component" value="Unassembled WGS sequence"/>
</dbReference>
<comment type="caution">
    <text evidence="1">The sequence shown here is derived from an EMBL/GenBank/DDBJ whole genome shotgun (WGS) entry which is preliminary data.</text>
</comment>
<keyword evidence="2" id="KW-1185">Reference proteome</keyword>
<protein>
    <submittedName>
        <fullName evidence="1">Uncharacterized protein</fullName>
    </submittedName>
</protein>
<organism evidence="1 2">
    <name type="scientific">Sphingomonas montanisoli</name>
    <dbReference type="NCBI Taxonomy" id="2606412"/>
    <lineage>
        <taxon>Bacteria</taxon>
        <taxon>Pseudomonadati</taxon>
        <taxon>Pseudomonadota</taxon>
        <taxon>Alphaproteobacteria</taxon>
        <taxon>Sphingomonadales</taxon>
        <taxon>Sphingomonadaceae</taxon>
        <taxon>Sphingomonas</taxon>
    </lineage>
</organism>
<dbReference type="AlphaFoldDB" id="A0A5D9CDA0"/>
<evidence type="ECO:0000313" key="2">
    <source>
        <dbReference type="Proteomes" id="UP000322077"/>
    </source>
</evidence>
<name>A0A5D9CDA0_9SPHN</name>
<dbReference type="RefSeq" id="WP_149520794.1">
    <property type="nucleotide sequence ID" value="NZ_VTOU01000001.1"/>
</dbReference>
<sequence length="153" mass="16893">MIGLLIAASVASSNPGWAKFSKMAFGMGPTVTIGFFYEKGTKRAVHWFRLQEDVNIQKDKARTLWADVRTCPAARKSIDALAKVSVQLPTPPDTMPRMITIDEGAYTFENWLVFSPGGETLSVSVRRGTPLANWIDSTLTTLKPCWSETAPEQ</sequence>
<accession>A0A5D9CDA0</accession>